<comment type="caution">
    <text evidence="2">The sequence shown here is derived from an EMBL/GenBank/DDBJ whole genome shotgun (WGS) entry which is preliminary data.</text>
</comment>
<dbReference type="Pfam" id="PF14206">
    <property type="entry name" value="Cys_rich_CPCC"/>
    <property type="match status" value="1"/>
</dbReference>
<evidence type="ECO:0000259" key="1">
    <source>
        <dbReference type="Pfam" id="PF14206"/>
    </source>
</evidence>
<gene>
    <name evidence="2" type="ORF">SAMN05216273_101243</name>
</gene>
<dbReference type="InterPro" id="IPR025983">
    <property type="entry name" value="Cys_rich_CPCC"/>
</dbReference>
<protein>
    <submittedName>
        <fullName evidence="2">Cysteine-rich CPCC</fullName>
    </submittedName>
</protein>
<name>A0ABY0QPU4_9FLAO</name>
<organism evidence="2 3">
    <name type="scientific">Chryseobacterium taihuense</name>
    <dbReference type="NCBI Taxonomy" id="1141221"/>
    <lineage>
        <taxon>Bacteria</taxon>
        <taxon>Pseudomonadati</taxon>
        <taxon>Bacteroidota</taxon>
        <taxon>Flavobacteriia</taxon>
        <taxon>Flavobacteriales</taxon>
        <taxon>Weeksellaceae</taxon>
        <taxon>Chryseobacterium group</taxon>
        <taxon>Chryseobacterium</taxon>
    </lineage>
</organism>
<sequence>MRNPDRIKPTLDNLAEIWKEHPDFRLGQLIMAIAMTGEHNPKLFYMEDDVFLKQLDEIKKQLKKNELKFACPCCGYKTFKEQPNGSYDICQVCFWEDDPIQLDDTNYEGGANRVSLKQGQKNFMEFGACEREMIKNVRQPTRDEQRDVNWKPLE</sequence>
<feature type="domain" description="Cysteine-rich CPCC" evidence="1">
    <location>
        <begin position="70"/>
        <end position="144"/>
    </location>
</feature>
<evidence type="ECO:0000313" key="3">
    <source>
        <dbReference type="Proteomes" id="UP000199242"/>
    </source>
</evidence>
<accession>A0ABY0QPU4</accession>
<reference evidence="2 3" key="1">
    <citation type="submission" date="2016-10" db="EMBL/GenBank/DDBJ databases">
        <authorList>
            <person name="Varghese N."/>
            <person name="Submissions S."/>
        </authorList>
    </citation>
    <scope>NUCLEOTIDE SEQUENCE [LARGE SCALE GENOMIC DNA]</scope>
    <source>
        <strain evidence="2 3">CGMCC 1.10941</strain>
    </source>
</reference>
<dbReference type="EMBL" id="FNHD01000001">
    <property type="protein sequence ID" value="SDL45627.1"/>
    <property type="molecule type" value="Genomic_DNA"/>
</dbReference>
<dbReference type="Proteomes" id="UP000199242">
    <property type="component" value="Unassembled WGS sequence"/>
</dbReference>
<keyword evidence="3" id="KW-1185">Reference proteome</keyword>
<proteinExistence type="predicted"/>
<evidence type="ECO:0000313" key="2">
    <source>
        <dbReference type="EMBL" id="SDL45627.1"/>
    </source>
</evidence>